<accession>A0A7J7MMB6</accession>
<dbReference type="AlphaFoldDB" id="A0A7J7MMB6"/>
<feature type="compositionally biased region" description="Basic and acidic residues" evidence="1">
    <location>
        <begin position="1"/>
        <end position="13"/>
    </location>
</feature>
<keyword evidence="3" id="KW-1185">Reference proteome</keyword>
<dbReference type="Proteomes" id="UP000541444">
    <property type="component" value="Unassembled WGS sequence"/>
</dbReference>
<evidence type="ECO:0000313" key="2">
    <source>
        <dbReference type="EMBL" id="KAF6156095.1"/>
    </source>
</evidence>
<sequence length="209" mass="22955">MGHSPDKRARIPQDKLGTPTNRNPTNDRTTQGNNQANTTTKNLQQRNSTIVKKELLTMIQPLKNVVGSQASQNYDLRHQGAWAYGDLVRSKYGEPLLACIGRVQAAVQGSEVRGINNVKDCHVILHLAAVGEFGPKQGEILSCHFHLAAANGRTTLVLFVHTNFAAFIPLDEFSDPLVMKKYGVKPDPETLDILNCVARVKAVNTMNSD</sequence>
<dbReference type="EMBL" id="JACGCM010001378">
    <property type="protein sequence ID" value="KAF6156095.1"/>
    <property type="molecule type" value="Genomic_DNA"/>
</dbReference>
<proteinExistence type="predicted"/>
<dbReference type="OrthoDB" id="843225at2759"/>
<comment type="caution">
    <text evidence="2">The sequence shown here is derived from an EMBL/GenBank/DDBJ whole genome shotgun (WGS) entry which is preliminary data.</text>
</comment>
<evidence type="ECO:0000256" key="1">
    <source>
        <dbReference type="SAM" id="MobiDB-lite"/>
    </source>
</evidence>
<organism evidence="2 3">
    <name type="scientific">Kingdonia uniflora</name>
    <dbReference type="NCBI Taxonomy" id="39325"/>
    <lineage>
        <taxon>Eukaryota</taxon>
        <taxon>Viridiplantae</taxon>
        <taxon>Streptophyta</taxon>
        <taxon>Embryophyta</taxon>
        <taxon>Tracheophyta</taxon>
        <taxon>Spermatophyta</taxon>
        <taxon>Magnoliopsida</taxon>
        <taxon>Ranunculales</taxon>
        <taxon>Circaeasteraceae</taxon>
        <taxon>Kingdonia</taxon>
    </lineage>
</organism>
<gene>
    <name evidence="2" type="ORF">GIB67_007470</name>
</gene>
<name>A0A7J7MMB6_9MAGN</name>
<evidence type="ECO:0000313" key="3">
    <source>
        <dbReference type="Proteomes" id="UP000541444"/>
    </source>
</evidence>
<protein>
    <submittedName>
        <fullName evidence="2">Uncharacterized protein</fullName>
    </submittedName>
</protein>
<feature type="region of interest" description="Disordered" evidence="1">
    <location>
        <begin position="1"/>
        <end position="47"/>
    </location>
</feature>
<reference evidence="2 3" key="1">
    <citation type="journal article" date="2020" name="IScience">
        <title>Genome Sequencing of the Endangered Kingdonia uniflora (Circaeasteraceae, Ranunculales) Reveals Potential Mechanisms of Evolutionary Specialization.</title>
        <authorList>
            <person name="Sun Y."/>
            <person name="Deng T."/>
            <person name="Zhang A."/>
            <person name="Moore M.J."/>
            <person name="Landis J.B."/>
            <person name="Lin N."/>
            <person name="Zhang H."/>
            <person name="Zhang X."/>
            <person name="Huang J."/>
            <person name="Zhang X."/>
            <person name="Sun H."/>
            <person name="Wang H."/>
        </authorList>
    </citation>
    <scope>NUCLEOTIDE SEQUENCE [LARGE SCALE GENOMIC DNA]</scope>
    <source>
        <strain evidence="2">TB1705</strain>
        <tissue evidence="2">Leaf</tissue>
    </source>
</reference>
<feature type="compositionally biased region" description="Low complexity" evidence="1">
    <location>
        <begin position="18"/>
        <end position="42"/>
    </location>
</feature>